<gene>
    <name evidence="1" type="ORF">CEXT_50631</name>
</gene>
<dbReference type="Proteomes" id="UP001054945">
    <property type="component" value="Unassembled WGS sequence"/>
</dbReference>
<accession>A0AAV4X1Z8</accession>
<dbReference type="EMBL" id="BPLR01017030">
    <property type="protein sequence ID" value="GIY88220.1"/>
    <property type="molecule type" value="Genomic_DNA"/>
</dbReference>
<proteinExistence type="predicted"/>
<comment type="caution">
    <text evidence="1">The sequence shown here is derived from an EMBL/GenBank/DDBJ whole genome shotgun (WGS) entry which is preliminary data.</text>
</comment>
<reference evidence="1 2" key="1">
    <citation type="submission" date="2021-06" db="EMBL/GenBank/DDBJ databases">
        <title>Caerostris extrusa draft genome.</title>
        <authorList>
            <person name="Kono N."/>
            <person name="Arakawa K."/>
        </authorList>
    </citation>
    <scope>NUCLEOTIDE SEQUENCE [LARGE SCALE GENOMIC DNA]</scope>
</reference>
<organism evidence="1 2">
    <name type="scientific">Caerostris extrusa</name>
    <name type="common">Bark spider</name>
    <name type="synonym">Caerostris bankana</name>
    <dbReference type="NCBI Taxonomy" id="172846"/>
    <lineage>
        <taxon>Eukaryota</taxon>
        <taxon>Metazoa</taxon>
        <taxon>Ecdysozoa</taxon>
        <taxon>Arthropoda</taxon>
        <taxon>Chelicerata</taxon>
        <taxon>Arachnida</taxon>
        <taxon>Araneae</taxon>
        <taxon>Araneomorphae</taxon>
        <taxon>Entelegynae</taxon>
        <taxon>Araneoidea</taxon>
        <taxon>Araneidae</taxon>
        <taxon>Caerostris</taxon>
    </lineage>
</organism>
<protein>
    <submittedName>
        <fullName evidence="1">Uncharacterized protein</fullName>
    </submittedName>
</protein>
<evidence type="ECO:0000313" key="1">
    <source>
        <dbReference type="EMBL" id="GIY88220.1"/>
    </source>
</evidence>
<sequence>MSVRALMPQVSLTGSYSRKNIKLDCLAVVRERGLIRDCSAIRNHKIRIDYVPLGTFCRTCPYQKILYLSAD</sequence>
<keyword evidence="2" id="KW-1185">Reference proteome</keyword>
<name>A0AAV4X1Z8_CAEEX</name>
<evidence type="ECO:0000313" key="2">
    <source>
        <dbReference type="Proteomes" id="UP001054945"/>
    </source>
</evidence>
<dbReference type="AlphaFoldDB" id="A0AAV4X1Z8"/>